<dbReference type="AlphaFoldDB" id="A0A143Y8M8"/>
<proteinExistence type="predicted"/>
<dbReference type="STRING" id="140314.SAMN04488076_103181"/>
<accession>A0A143Y8M8</accession>
<gene>
    <name evidence="2" type="ORF">Tpal_471</name>
</gene>
<dbReference type="SMART" id="SM00530">
    <property type="entry name" value="HTH_XRE"/>
    <property type="match status" value="1"/>
</dbReference>
<dbReference type="InterPro" id="IPR010982">
    <property type="entry name" value="Lambda_DNA-bd_dom_sf"/>
</dbReference>
<organism evidence="2 3">
    <name type="scientific">Trichococcus palustris</name>
    <dbReference type="NCBI Taxonomy" id="140314"/>
    <lineage>
        <taxon>Bacteria</taxon>
        <taxon>Bacillati</taxon>
        <taxon>Bacillota</taxon>
        <taxon>Bacilli</taxon>
        <taxon>Lactobacillales</taxon>
        <taxon>Carnobacteriaceae</taxon>
        <taxon>Trichococcus</taxon>
    </lineage>
</organism>
<dbReference type="CDD" id="cd00093">
    <property type="entry name" value="HTH_XRE"/>
    <property type="match status" value="1"/>
</dbReference>
<dbReference type="Gene3D" id="1.10.260.40">
    <property type="entry name" value="lambda repressor-like DNA-binding domains"/>
    <property type="match status" value="1"/>
</dbReference>
<dbReference type="EMBL" id="FJNE01000001">
    <property type="protein sequence ID" value="CZQ83652.1"/>
    <property type="molecule type" value="Genomic_DNA"/>
</dbReference>
<evidence type="ECO:0000313" key="2">
    <source>
        <dbReference type="EMBL" id="CZQ83652.1"/>
    </source>
</evidence>
<dbReference type="Pfam" id="PF01381">
    <property type="entry name" value="HTH_3"/>
    <property type="match status" value="1"/>
</dbReference>
<dbReference type="InterPro" id="IPR001387">
    <property type="entry name" value="Cro/C1-type_HTH"/>
</dbReference>
<dbReference type="GO" id="GO:0003677">
    <property type="term" value="F:DNA binding"/>
    <property type="evidence" value="ECO:0007669"/>
    <property type="project" value="InterPro"/>
</dbReference>
<dbReference type="RefSeq" id="WP_087030797.1">
    <property type="nucleotide sequence ID" value="NZ_FJNE01000001.1"/>
</dbReference>
<evidence type="ECO:0000259" key="1">
    <source>
        <dbReference type="PROSITE" id="PS50943"/>
    </source>
</evidence>
<reference evidence="2 3" key="1">
    <citation type="submission" date="2016-02" db="EMBL/GenBank/DDBJ databases">
        <authorList>
            <person name="Wen L."/>
            <person name="He K."/>
            <person name="Yang H."/>
        </authorList>
    </citation>
    <scope>NUCLEOTIDE SEQUENCE [LARGE SCALE GENOMIC DNA]</scope>
    <source>
        <strain evidence="2">Trichococcus palustris</strain>
    </source>
</reference>
<dbReference type="Proteomes" id="UP000242754">
    <property type="component" value="Unassembled WGS sequence"/>
</dbReference>
<sequence length="63" mass="7348">MWDTIEKILKEKNLNQEQLAKRMKVHSGTVSDLKKGRIKKPSFELMCKIADALEVSLDVFREE</sequence>
<dbReference type="OrthoDB" id="2736659at2"/>
<name>A0A143Y8M8_9LACT</name>
<evidence type="ECO:0000313" key="3">
    <source>
        <dbReference type="Proteomes" id="UP000242754"/>
    </source>
</evidence>
<feature type="domain" description="HTH cro/C1-type" evidence="1">
    <location>
        <begin position="5"/>
        <end position="60"/>
    </location>
</feature>
<dbReference type="SUPFAM" id="SSF47413">
    <property type="entry name" value="lambda repressor-like DNA-binding domains"/>
    <property type="match status" value="1"/>
</dbReference>
<dbReference type="PROSITE" id="PS50943">
    <property type="entry name" value="HTH_CROC1"/>
    <property type="match status" value="1"/>
</dbReference>
<keyword evidence="3" id="KW-1185">Reference proteome</keyword>
<protein>
    <recommendedName>
        <fullName evidence="1">HTH cro/C1-type domain-containing protein</fullName>
    </recommendedName>
</protein>